<protein>
    <submittedName>
        <fullName evidence="3">HTH_33 domain-containing protein</fullName>
    </submittedName>
</protein>
<evidence type="ECO:0000313" key="1">
    <source>
        <dbReference type="EMBL" id="VDP69790.1"/>
    </source>
</evidence>
<keyword evidence="2" id="KW-1185">Reference proteome</keyword>
<reference evidence="3" key="1">
    <citation type="submission" date="2016-06" db="UniProtKB">
        <authorList>
            <consortium name="WormBaseParasite"/>
        </authorList>
    </citation>
    <scope>IDENTIFICATION</scope>
</reference>
<dbReference type="WBParaSite" id="ECPE_0000353701-mRNA-1">
    <property type="protein sequence ID" value="ECPE_0000353701-mRNA-1"/>
    <property type="gene ID" value="ECPE_0000353701"/>
</dbReference>
<reference evidence="1 2" key="2">
    <citation type="submission" date="2018-11" db="EMBL/GenBank/DDBJ databases">
        <authorList>
            <consortium name="Pathogen Informatics"/>
        </authorList>
    </citation>
    <scope>NUCLEOTIDE SEQUENCE [LARGE SCALE GENOMIC DNA]</scope>
    <source>
        <strain evidence="1 2">Egypt</strain>
    </source>
</reference>
<evidence type="ECO:0000313" key="2">
    <source>
        <dbReference type="Proteomes" id="UP000272942"/>
    </source>
</evidence>
<dbReference type="EMBL" id="UZAN01040475">
    <property type="protein sequence ID" value="VDP69790.1"/>
    <property type="molecule type" value="Genomic_DNA"/>
</dbReference>
<proteinExistence type="predicted"/>
<dbReference type="Proteomes" id="UP000272942">
    <property type="component" value="Unassembled WGS sequence"/>
</dbReference>
<dbReference type="OrthoDB" id="6226022at2759"/>
<gene>
    <name evidence="1" type="ORF">ECPE_LOCUS3534</name>
</gene>
<accession>A0A183A999</accession>
<name>A0A183A999_9TREM</name>
<dbReference type="AlphaFoldDB" id="A0A183A999"/>
<organism evidence="3">
    <name type="scientific">Echinostoma caproni</name>
    <dbReference type="NCBI Taxonomy" id="27848"/>
    <lineage>
        <taxon>Eukaryota</taxon>
        <taxon>Metazoa</taxon>
        <taxon>Spiralia</taxon>
        <taxon>Lophotrochozoa</taxon>
        <taxon>Platyhelminthes</taxon>
        <taxon>Trematoda</taxon>
        <taxon>Digenea</taxon>
        <taxon>Plagiorchiida</taxon>
        <taxon>Echinostomata</taxon>
        <taxon>Echinostomatoidea</taxon>
        <taxon>Echinostomatidae</taxon>
        <taxon>Echinostoma</taxon>
    </lineage>
</organism>
<evidence type="ECO:0000313" key="3">
    <source>
        <dbReference type="WBParaSite" id="ECPE_0000353701-mRNA-1"/>
    </source>
</evidence>
<sequence>MPQLPEADESDCRKNDFYEWHFIQELLDCRNISTTTIKRLLRSPNYGGDGPQILKTKLNKHLRQKRLPADDEVGPITSLTSKGFLHRQRLNCFFTNAQGFSDKGKAPSFEEELITGLDNIHPQALITLAIHIVDPRASAEVGTPKEPPRLQMPFIFSQSVQHMELSTTSRGLCA</sequence>